<dbReference type="InterPro" id="IPR012020">
    <property type="entry name" value="ABHD4"/>
</dbReference>
<protein>
    <submittedName>
        <fullName evidence="6">Alpha/beta hydrolase fold protein</fullName>
    </submittedName>
</protein>
<accession>E1SM86</accession>
<evidence type="ECO:0000313" key="6">
    <source>
        <dbReference type="EMBL" id="ADN77595.1"/>
    </source>
</evidence>
<dbReference type="InterPro" id="IPR050960">
    <property type="entry name" value="AB_hydrolase_4_sf"/>
</dbReference>
<dbReference type="GO" id="GO:0047372">
    <property type="term" value="F:monoacylglycerol lipase activity"/>
    <property type="evidence" value="ECO:0007669"/>
    <property type="project" value="TreeGrafter"/>
</dbReference>
<dbReference type="InterPro" id="IPR029058">
    <property type="entry name" value="AB_hydrolase_fold"/>
</dbReference>
<comment type="similarity">
    <text evidence="1">Belongs to the AB hydrolase superfamily. AB hydrolase 4 family.</text>
</comment>
<keyword evidence="7" id="KW-1185">Reference proteome</keyword>
<name>E1SM86_FERBD</name>
<feature type="active site" description="Charge relay system" evidence="4">
    <location>
        <position position="140"/>
    </location>
</feature>
<dbReference type="InterPro" id="IPR000952">
    <property type="entry name" value="AB_hydrolase_4_CS"/>
</dbReference>
<dbReference type="PIRSF" id="PIRSF005211">
    <property type="entry name" value="Ab_hydro_YheT"/>
    <property type="match status" value="1"/>
</dbReference>
<feature type="domain" description="AB hydrolase-1" evidence="5">
    <location>
        <begin position="60"/>
        <end position="302"/>
    </location>
</feature>
<dbReference type="EMBL" id="CP002209">
    <property type="protein sequence ID" value="ADN77595.1"/>
    <property type="molecule type" value="Genomic_DNA"/>
</dbReference>
<keyword evidence="3 6" id="KW-0378">Hydrolase</keyword>
<gene>
    <name evidence="6" type="ordered locus">Fbal_3397</name>
</gene>
<dbReference type="Proteomes" id="UP000006683">
    <property type="component" value="Chromosome"/>
</dbReference>
<dbReference type="RefSeq" id="WP_013346901.1">
    <property type="nucleotide sequence ID" value="NC_014541.1"/>
</dbReference>
<reference evidence="6 7" key="1">
    <citation type="journal article" date="2010" name="Stand. Genomic Sci.">
        <title>Complete genome sequence of Ferrimonas balearica type strain (PAT).</title>
        <authorList>
            <person name="Nolan M."/>
            <person name="Sikorski J."/>
            <person name="Davenport K."/>
            <person name="Lucas S."/>
            <person name="Glavina Del Rio T."/>
            <person name="Tice H."/>
            <person name="Cheng J."/>
            <person name="Goodwin L."/>
            <person name="Pitluck S."/>
            <person name="Liolios K."/>
            <person name="Ivanova N."/>
            <person name="Mavromatis K."/>
            <person name="Ovchinnikova G."/>
            <person name="Pati A."/>
            <person name="Chen A."/>
            <person name="Palaniappan K."/>
            <person name="Land M."/>
            <person name="Hauser L."/>
            <person name="Chang Y."/>
            <person name="Jeffries C."/>
            <person name="Tapia R."/>
            <person name="Brettin T."/>
            <person name="Detter J."/>
            <person name="Han C."/>
            <person name="Yasawong M."/>
            <person name="Rohde M."/>
            <person name="Tindall B."/>
            <person name="Goker M."/>
            <person name="Woyke T."/>
            <person name="Bristow J."/>
            <person name="Eisen J."/>
            <person name="Markowitz V."/>
            <person name="Hugenholtz P."/>
            <person name="Kyrpides N."/>
            <person name="Klenk H."/>
            <person name="Lapidus A."/>
        </authorList>
    </citation>
    <scope>NUCLEOTIDE SEQUENCE [LARGE SCALE GENOMIC DNA]</scope>
    <source>
        <strain evidence="7">DSM 9799 / CCM 4581 / KCTC 23876 / PAT</strain>
    </source>
</reference>
<dbReference type="GeneID" id="67183612"/>
<dbReference type="KEGG" id="fbl:Fbal_3397"/>
<dbReference type="OrthoDB" id="332676at2"/>
<dbReference type="PANTHER" id="PTHR10794:SF94">
    <property type="entry name" value="ESTERASE YHET-RELATED"/>
    <property type="match status" value="1"/>
</dbReference>
<dbReference type="GO" id="GO:0034338">
    <property type="term" value="F:short-chain carboxylesterase activity"/>
    <property type="evidence" value="ECO:0007669"/>
    <property type="project" value="TreeGrafter"/>
</dbReference>
<dbReference type="PANTHER" id="PTHR10794">
    <property type="entry name" value="ABHYDROLASE DOMAIN-CONTAINING PROTEIN"/>
    <property type="match status" value="1"/>
</dbReference>
<keyword evidence="2" id="KW-0719">Serine esterase</keyword>
<dbReference type="SUPFAM" id="SSF53474">
    <property type="entry name" value="alpha/beta-Hydrolases"/>
    <property type="match status" value="1"/>
</dbReference>
<dbReference type="Gene3D" id="3.40.50.1820">
    <property type="entry name" value="alpha/beta hydrolase"/>
    <property type="match status" value="1"/>
</dbReference>
<evidence type="ECO:0000256" key="3">
    <source>
        <dbReference type="ARBA" id="ARBA00022801"/>
    </source>
</evidence>
<dbReference type="InterPro" id="IPR000073">
    <property type="entry name" value="AB_hydrolase_1"/>
</dbReference>
<evidence type="ECO:0000259" key="5">
    <source>
        <dbReference type="Pfam" id="PF00561"/>
    </source>
</evidence>
<evidence type="ECO:0000256" key="1">
    <source>
        <dbReference type="ARBA" id="ARBA00010884"/>
    </source>
</evidence>
<evidence type="ECO:0000313" key="7">
    <source>
        <dbReference type="Proteomes" id="UP000006683"/>
    </source>
</evidence>
<feature type="active site" description="Charge relay system" evidence="4">
    <location>
        <position position="268"/>
    </location>
</feature>
<dbReference type="Pfam" id="PF00561">
    <property type="entry name" value="Abhydrolase_1"/>
    <property type="match status" value="1"/>
</dbReference>
<organism evidence="6 7">
    <name type="scientific">Ferrimonas balearica (strain DSM 9799 / CCM 4581 / KCTC 23876 / PAT)</name>
    <dbReference type="NCBI Taxonomy" id="550540"/>
    <lineage>
        <taxon>Bacteria</taxon>
        <taxon>Pseudomonadati</taxon>
        <taxon>Pseudomonadota</taxon>
        <taxon>Gammaproteobacteria</taxon>
        <taxon>Alteromonadales</taxon>
        <taxon>Ferrimonadaceae</taxon>
        <taxon>Ferrimonas</taxon>
    </lineage>
</organism>
<dbReference type="ESTHER" id="ferbd-e1sm86">
    <property type="family name" value="abh_upf0017"/>
</dbReference>
<evidence type="ECO:0000256" key="4">
    <source>
        <dbReference type="PIRSR" id="PIRSR005211-1"/>
    </source>
</evidence>
<feature type="active site" description="Charge relay system" evidence="4">
    <location>
        <position position="296"/>
    </location>
</feature>
<dbReference type="NCBIfam" id="NF008218">
    <property type="entry name" value="PRK10985.1"/>
    <property type="match status" value="1"/>
</dbReference>
<dbReference type="PROSITE" id="PS01133">
    <property type="entry name" value="UPF0017"/>
    <property type="match status" value="1"/>
</dbReference>
<proteinExistence type="inferred from homology"/>
<dbReference type="AlphaFoldDB" id="E1SM86"/>
<dbReference type="HOGENOM" id="CLU_032487_0_0_6"/>
<dbReference type="eggNOG" id="COG0429">
    <property type="taxonomic scope" value="Bacteria"/>
</dbReference>
<evidence type="ECO:0000256" key="2">
    <source>
        <dbReference type="ARBA" id="ARBA00022487"/>
    </source>
</evidence>
<dbReference type="STRING" id="550540.Fbal_3397"/>
<sequence length="321" mass="36086">MNSADQYQPSRWWRNRHLQTIWPLLTKPRRRPPLTRQRIELDDGDFIDLDWLWRPKPEQPILLILHGLEGSADSHYIRRLLLDCHTEGRAAVVMHQRSCSGEPNRLPRSYHSGETQDLGTVLATLSQAHPGHEIHAVGYSLGGNVLTKYLGEQGRDSLIHRAAVVSAPLDLARCAEAMSQGFARVYQNHLVSRLKQKTAAKLAGPGLGDLPLAAGELEKLNTFYHFDDAVTAPLHGFAGAEDYYQRASGKGFLANITVPTLLLHALDDPFMTHDVVPPVEQISPSVQLELCDYGGHVGFIEGGWPWAPRFYLERRLLHHFR</sequence>